<feature type="coiled-coil region" evidence="1">
    <location>
        <begin position="11"/>
        <end position="38"/>
    </location>
</feature>
<keyword evidence="2" id="KW-1133">Transmembrane helix</keyword>
<protein>
    <recommendedName>
        <fullName evidence="5">DUF4164 domain-containing protein</fullName>
    </recommendedName>
</protein>
<keyword evidence="2" id="KW-0472">Membrane</keyword>
<dbReference type="RefSeq" id="WP_039713610.1">
    <property type="nucleotide sequence ID" value="NZ_JTJC03000017.1"/>
</dbReference>
<name>A0A9X5I753_9CYAN</name>
<evidence type="ECO:0000256" key="1">
    <source>
        <dbReference type="SAM" id="Coils"/>
    </source>
</evidence>
<evidence type="ECO:0000313" key="3">
    <source>
        <dbReference type="EMBL" id="NHC38293.1"/>
    </source>
</evidence>
<evidence type="ECO:0000256" key="2">
    <source>
        <dbReference type="SAM" id="Phobius"/>
    </source>
</evidence>
<reference evidence="3 4" key="1">
    <citation type="journal article" date="2015" name="Genome Announc.">
        <title>Draft Genome Sequence of the Terrestrial Cyanobacterium Scytonema millei VB511283, Isolated from Eastern India.</title>
        <authorList>
            <person name="Sen D."/>
            <person name="Chandrababunaidu M.M."/>
            <person name="Singh D."/>
            <person name="Sanghi N."/>
            <person name="Ghorai A."/>
            <person name="Mishra G.P."/>
            <person name="Madduluri M."/>
            <person name="Adhikary S.P."/>
            <person name="Tripathy S."/>
        </authorList>
    </citation>
    <scope>NUCLEOTIDE SEQUENCE [LARGE SCALE GENOMIC DNA]</scope>
    <source>
        <strain evidence="3 4">VB511283</strain>
    </source>
</reference>
<organism evidence="3 4">
    <name type="scientific">Scytonema millei VB511283</name>
    <dbReference type="NCBI Taxonomy" id="1245923"/>
    <lineage>
        <taxon>Bacteria</taxon>
        <taxon>Bacillati</taxon>
        <taxon>Cyanobacteriota</taxon>
        <taxon>Cyanophyceae</taxon>
        <taxon>Nostocales</taxon>
        <taxon>Scytonemataceae</taxon>
        <taxon>Scytonema</taxon>
    </lineage>
</organism>
<sequence length="98" mass="10966">MNIEFHLKEILTRLETKVDKISEDVSDIKTNLVRVEAELKGDLVRVEAELKGEIRVLDEKIDGIAKRVDTQEFINRGVVIGLVLAILGGFAKIFGFVS</sequence>
<dbReference type="Proteomes" id="UP000031532">
    <property type="component" value="Unassembled WGS sequence"/>
</dbReference>
<proteinExistence type="predicted"/>
<dbReference type="AlphaFoldDB" id="A0A9X5I753"/>
<keyword evidence="2" id="KW-0812">Transmembrane</keyword>
<comment type="caution">
    <text evidence="3">The sequence shown here is derived from an EMBL/GenBank/DDBJ whole genome shotgun (WGS) entry which is preliminary data.</text>
</comment>
<gene>
    <name evidence="3" type="ORF">QH73_0027335</name>
</gene>
<evidence type="ECO:0000313" key="4">
    <source>
        <dbReference type="Proteomes" id="UP000031532"/>
    </source>
</evidence>
<accession>A0A9X5I753</accession>
<feature type="transmembrane region" description="Helical" evidence="2">
    <location>
        <begin position="77"/>
        <end position="97"/>
    </location>
</feature>
<keyword evidence="1" id="KW-0175">Coiled coil</keyword>
<dbReference type="OrthoDB" id="471184at2"/>
<keyword evidence="4" id="KW-1185">Reference proteome</keyword>
<evidence type="ECO:0008006" key="5">
    <source>
        <dbReference type="Google" id="ProtNLM"/>
    </source>
</evidence>
<dbReference type="EMBL" id="JTJC03000017">
    <property type="protein sequence ID" value="NHC38293.1"/>
    <property type="molecule type" value="Genomic_DNA"/>
</dbReference>